<dbReference type="SUPFAM" id="SSF47473">
    <property type="entry name" value="EF-hand"/>
    <property type="match status" value="1"/>
</dbReference>
<dbReference type="Gene3D" id="1.25.40.20">
    <property type="entry name" value="Ankyrin repeat-containing domain"/>
    <property type="match status" value="1"/>
</dbReference>
<name>A0A812TNW8_SYMPI</name>
<dbReference type="GO" id="GO:0005509">
    <property type="term" value="F:calcium ion binding"/>
    <property type="evidence" value="ECO:0007669"/>
    <property type="project" value="InterPro"/>
</dbReference>
<dbReference type="InterPro" id="IPR002110">
    <property type="entry name" value="Ankyrin_rpt"/>
</dbReference>
<dbReference type="Pfam" id="PF12796">
    <property type="entry name" value="Ank_2"/>
    <property type="match status" value="1"/>
</dbReference>
<dbReference type="CDD" id="cd00051">
    <property type="entry name" value="EFh"/>
    <property type="match status" value="1"/>
</dbReference>
<dbReference type="EMBL" id="CAJNIZ010031335">
    <property type="protein sequence ID" value="CAE7529822.1"/>
    <property type="molecule type" value="Genomic_DNA"/>
</dbReference>
<feature type="compositionally biased region" description="Basic residues" evidence="5">
    <location>
        <begin position="193"/>
        <end position="266"/>
    </location>
</feature>
<evidence type="ECO:0000256" key="4">
    <source>
        <dbReference type="PROSITE-ProRule" id="PRU00023"/>
    </source>
</evidence>
<dbReference type="InterPro" id="IPR043136">
    <property type="entry name" value="B30.2/SPRY_sf"/>
</dbReference>
<dbReference type="Gene3D" id="1.10.238.10">
    <property type="entry name" value="EF-hand"/>
    <property type="match status" value="1"/>
</dbReference>
<feature type="compositionally biased region" description="Basic residues" evidence="5">
    <location>
        <begin position="280"/>
        <end position="293"/>
    </location>
</feature>
<dbReference type="InterPro" id="IPR013320">
    <property type="entry name" value="ConA-like_dom_sf"/>
</dbReference>
<keyword evidence="8" id="KW-1185">Reference proteome</keyword>
<evidence type="ECO:0000256" key="5">
    <source>
        <dbReference type="SAM" id="MobiDB-lite"/>
    </source>
</evidence>
<evidence type="ECO:0000256" key="1">
    <source>
        <dbReference type="ARBA" id="ARBA00022737"/>
    </source>
</evidence>
<evidence type="ECO:0000256" key="3">
    <source>
        <dbReference type="ARBA" id="ARBA00023043"/>
    </source>
</evidence>
<keyword evidence="3 4" id="KW-0040">ANK repeat</keyword>
<dbReference type="Gene3D" id="2.60.120.920">
    <property type="match status" value="1"/>
</dbReference>
<evidence type="ECO:0000313" key="8">
    <source>
        <dbReference type="Proteomes" id="UP000649617"/>
    </source>
</evidence>
<keyword evidence="2" id="KW-0106">Calcium</keyword>
<dbReference type="Proteomes" id="UP000649617">
    <property type="component" value="Unassembled WGS sequence"/>
</dbReference>
<keyword evidence="1" id="KW-0677">Repeat</keyword>
<dbReference type="InterPro" id="IPR018247">
    <property type="entry name" value="EF_Hand_1_Ca_BS"/>
</dbReference>
<reference evidence="7" key="1">
    <citation type="submission" date="2021-02" db="EMBL/GenBank/DDBJ databases">
        <authorList>
            <person name="Dougan E. K."/>
            <person name="Rhodes N."/>
            <person name="Thang M."/>
            <person name="Chan C."/>
        </authorList>
    </citation>
    <scope>NUCLEOTIDE SEQUENCE</scope>
</reference>
<dbReference type="SMART" id="SM00248">
    <property type="entry name" value="ANK"/>
    <property type="match status" value="3"/>
</dbReference>
<dbReference type="InterPro" id="IPR002048">
    <property type="entry name" value="EF_hand_dom"/>
</dbReference>
<feature type="region of interest" description="Disordered" evidence="5">
    <location>
        <begin position="558"/>
        <end position="580"/>
    </location>
</feature>
<feature type="compositionally biased region" description="Basic residues" evidence="5">
    <location>
        <begin position="164"/>
        <end position="175"/>
    </location>
</feature>
<sequence length="1753" mass="195003">MACLHGHRAVVWSLLQHRARPGQSDKKGRNAFHLACCNDPEVVRILLQNSPDVTLLKAQDSQGRNALYYAMGNPNDESRSDILQLLLDSGCSASQADSFGRPALFYAVQAGAMDVVALLLPAVDLENFRPGRTGWRTMAMLIETRVPNPPPHQIKAKQQQLRRPLVKAKQTRAQRRQFAPHLIKAKQQQLRRPLVKAKQKRAQRRKLPPHPIKAKQKQLRRPLVKAKQKRAQRRKLPPHPIKAKQKQLRRPPVKAKQKRAQRRKLPPHLIKAKQQQLRRPLVKAKQKRAQRRKLPPHLIKAKRQPWQHRYQWQARTSELKACDHPMRLFSVSLLCLGGAWGTEQALVKKHTFLNPVLLSDPEEAKALGTGLDLDRRRIDTAFRRFDVDRSELLDDDELARLAAYLGFDVDPRSLDHDESGSISLNEFHDFVGRMGGVQRLFEQRRQQVASSRRDATSLAGVAVGTKPDRKKSEEPEEAIVIGVHFKGEEGMACPSQLEVQLEFLRSGRKTCVPAHWIVSTEEDAELAAALREVGIHDEDQPFWESIFLASEMREAGVSSHKLPAPGSGTGPSPCHSEPPGELAALSEAEKRVLARFEKMGFSDKELQACLSWIQDLAPVIIHVNIDTVGRFLESDEYYRPLGKKKRQKEELVLLWCSPKKVTNDFEGCKPALQYGDSYLVLKDVRLRCTFAPEDSGGIEGSRLAVLDKYAHVLEEYEDEEIHKLVDVATAPPARPSSEAPRLLRGGTEDPTQEWVTFGFPQLKRKEGCFFFEVELIEGCSLPQVGFASDQFQWVQSSSGIGDDECSCGVDGMHGACLKGGPLCSWEGVSWKKKDSDVYYDDEGEQVLAETVVVGVVVDFNLGAICFASNGAWSEPWKPQVLEEDMPCFHEGLYPAISVKGRASFQFGPDFKKSYKWATWPGAGQGRIRVDCPAVGDSRVLSIYKEAQIHGEVSLKRHVLRLVAARKYKQKARCWTVQVHNAGRCSGTYKWSGRHNKRSLYRSSSGAVIYYSTEDAVVSGLNADTSMVLVSEDTSWKMNDKDDMSGFALRAEAKTVHLSSASNTPCMEPPRGGWKAALELKGRVHRDAFKPALLAWNVPEDDVEALMEVLCGQASSDKDHIFRKHGASSFKAEWAKLATQKALQEPFCRVPTAAEAWSQVVRFAQGRLLESLGLSKATSVAVVRNQSCQEMTEQLLSLGPRVLKENSTGIAVHVLNLHSEGSAVLGLSEPRLAWQSAGPGARAAAMLSSSCFLSCLPDVPGTVVERRPGTLRRLLLDDMDVARNEMFWPLQEASSDEVSQPRDLVGRWCSRSDSIRCLLDIHSKSDSGIVAADVWISRSGMSSICKRLEGSYEETSQTLTGRATEEGQEDSVGSGTEPDLQDISLKLSEDGLTLSGTTDSQEVTFHRRTNSKSFVWCSADSDCIETKESFSRQVVVTYGKKNKASEEIRLGISKSSPLAPIFLESFLAQGPAQEKGVQVGWYMDLDATLFGPSAESEAMQEFKTSLGGDFPENLEDAYRQIHLLYDRLCKWLERPGLSLVFCSAVKAELLPEALVRFQGNPRSHLGKMAEDGTLTGHGLLRGSPAHAAGVRAGWQLDLQKSSQLASQKPNGKANLAELLDGDSARVLVFSLPSTDEEWEEKAASDWTEPFLLPGADAVAIRCDSSSGGLVDERLLIAVPTGDDLPKPSAEQLQKLADSWESACDRFYGLKGEEVTVERDSWDEVRLRALCAHHGWDFSWMTEDDERRRRIVEGS</sequence>
<organism evidence="7 8">
    <name type="scientific">Symbiodinium pilosum</name>
    <name type="common">Dinoflagellate</name>
    <dbReference type="NCBI Taxonomy" id="2952"/>
    <lineage>
        <taxon>Eukaryota</taxon>
        <taxon>Sar</taxon>
        <taxon>Alveolata</taxon>
        <taxon>Dinophyceae</taxon>
        <taxon>Suessiales</taxon>
        <taxon>Symbiodiniaceae</taxon>
        <taxon>Symbiodinium</taxon>
    </lineage>
</organism>
<proteinExistence type="predicted"/>
<dbReference type="PANTHER" id="PTHR24178:SF9">
    <property type="entry name" value="ANK_REP_REGION DOMAIN-CONTAINING PROTEIN"/>
    <property type="match status" value="1"/>
</dbReference>
<evidence type="ECO:0000313" key="7">
    <source>
        <dbReference type="EMBL" id="CAE7529822.1"/>
    </source>
</evidence>
<dbReference type="PROSITE" id="PS50222">
    <property type="entry name" value="EF_HAND_2"/>
    <property type="match status" value="2"/>
</dbReference>
<dbReference type="InterPro" id="IPR036770">
    <property type="entry name" value="Ankyrin_rpt-contain_sf"/>
</dbReference>
<dbReference type="OrthoDB" id="448388at2759"/>
<gene>
    <name evidence="7" type="primary">ANK3</name>
    <name evidence="7" type="ORF">SPIL2461_LOCUS13948</name>
</gene>
<dbReference type="PROSITE" id="PS00018">
    <property type="entry name" value="EF_HAND_1"/>
    <property type="match status" value="1"/>
</dbReference>
<evidence type="ECO:0000259" key="6">
    <source>
        <dbReference type="PROSITE" id="PS50222"/>
    </source>
</evidence>
<feature type="repeat" description="ANK" evidence="4">
    <location>
        <begin position="62"/>
        <end position="98"/>
    </location>
</feature>
<evidence type="ECO:0000256" key="2">
    <source>
        <dbReference type="ARBA" id="ARBA00022837"/>
    </source>
</evidence>
<feature type="region of interest" description="Disordered" evidence="5">
    <location>
        <begin position="146"/>
        <end position="293"/>
    </location>
</feature>
<feature type="domain" description="EF-hand" evidence="6">
    <location>
        <begin position="373"/>
        <end position="408"/>
    </location>
</feature>
<dbReference type="SUPFAM" id="SSF49899">
    <property type="entry name" value="Concanavalin A-like lectins/glucanases"/>
    <property type="match status" value="1"/>
</dbReference>
<feature type="region of interest" description="Disordered" evidence="5">
    <location>
        <begin position="1354"/>
        <end position="1378"/>
    </location>
</feature>
<feature type="domain" description="EF-hand" evidence="6">
    <location>
        <begin position="412"/>
        <end position="437"/>
    </location>
</feature>
<dbReference type="PROSITE" id="PS50088">
    <property type="entry name" value="ANK_REPEAT"/>
    <property type="match status" value="1"/>
</dbReference>
<dbReference type="SUPFAM" id="SSF48403">
    <property type="entry name" value="Ankyrin repeat"/>
    <property type="match status" value="1"/>
</dbReference>
<dbReference type="InterPro" id="IPR011992">
    <property type="entry name" value="EF-hand-dom_pair"/>
</dbReference>
<dbReference type="PANTHER" id="PTHR24178">
    <property type="entry name" value="MOLTING PROTEIN MLT-4"/>
    <property type="match status" value="1"/>
</dbReference>
<comment type="caution">
    <text evidence="7">The sequence shown here is derived from an EMBL/GenBank/DDBJ whole genome shotgun (WGS) entry which is preliminary data.</text>
</comment>
<accession>A0A812TNW8</accession>
<protein>
    <submittedName>
        <fullName evidence="7">ANK3 protein</fullName>
    </submittedName>
</protein>